<dbReference type="Proteomes" id="UP000054359">
    <property type="component" value="Unassembled WGS sequence"/>
</dbReference>
<feature type="non-terminal residue" evidence="2">
    <location>
        <position position="1"/>
    </location>
</feature>
<dbReference type="EMBL" id="KK114859">
    <property type="protein sequence ID" value="KFM63526.1"/>
    <property type="molecule type" value="Genomic_DNA"/>
</dbReference>
<proteinExistence type="predicted"/>
<dbReference type="AlphaFoldDB" id="A0A087TEI7"/>
<sequence>KLKFNKKYQLKPLKTNIPNEHQRTLTEPLFKHSQALP</sequence>
<reference evidence="2 3" key="1">
    <citation type="submission" date="2013-11" db="EMBL/GenBank/DDBJ databases">
        <title>Genome sequencing of Stegodyphus mimosarum.</title>
        <authorList>
            <person name="Bechsgaard J."/>
        </authorList>
    </citation>
    <scope>NUCLEOTIDE SEQUENCE [LARGE SCALE GENOMIC DNA]</scope>
</reference>
<evidence type="ECO:0000313" key="3">
    <source>
        <dbReference type="Proteomes" id="UP000054359"/>
    </source>
</evidence>
<feature type="region of interest" description="Disordered" evidence="1">
    <location>
        <begin position="1"/>
        <end position="37"/>
    </location>
</feature>
<gene>
    <name evidence="2" type="ORF">X975_22499</name>
</gene>
<organism evidence="2 3">
    <name type="scientific">Stegodyphus mimosarum</name>
    <name type="common">African social velvet spider</name>
    <dbReference type="NCBI Taxonomy" id="407821"/>
    <lineage>
        <taxon>Eukaryota</taxon>
        <taxon>Metazoa</taxon>
        <taxon>Ecdysozoa</taxon>
        <taxon>Arthropoda</taxon>
        <taxon>Chelicerata</taxon>
        <taxon>Arachnida</taxon>
        <taxon>Araneae</taxon>
        <taxon>Araneomorphae</taxon>
        <taxon>Entelegynae</taxon>
        <taxon>Eresoidea</taxon>
        <taxon>Eresidae</taxon>
        <taxon>Stegodyphus</taxon>
    </lineage>
</organism>
<feature type="non-terminal residue" evidence="2">
    <location>
        <position position="37"/>
    </location>
</feature>
<accession>A0A087TEI7</accession>
<keyword evidence="3" id="KW-1185">Reference proteome</keyword>
<evidence type="ECO:0000256" key="1">
    <source>
        <dbReference type="SAM" id="MobiDB-lite"/>
    </source>
</evidence>
<protein>
    <submittedName>
        <fullName evidence="2">Uncharacterized protein</fullName>
    </submittedName>
</protein>
<evidence type="ECO:0000313" key="2">
    <source>
        <dbReference type="EMBL" id="KFM63526.1"/>
    </source>
</evidence>
<name>A0A087TEI7_STEMI</name>